<protein>
    <submittedName>
        <fullName evidence="2">HD domain-containing protein</fullName>
    </submittedName>
</protein>
<dbReference type="InterPro" id="IPR003607">
    <property type="entry name" value="HD/PDEase_dom"/>
</dbReference>
<evidence type="ECO:0000259" key="1">
    <source>
        <dbReference type="SMART" id="SM00471"/>
    </source>
</evidence>
<dbReference type="AlphaFoldDB" id="A0A3N0E329"/>
<proteinExistence type="predicted"/>
<feature type="domain" description="HD/PDEase" evidence="1">
    <location>
        <begin position="53"/>
        <end position="178"/>
    </location>
</feature>
<evidence type="ECO:0000313" key="2">
    <source>
        <dbReference type="EMBL" id="RNL82242.1"/>
    </source>
</evidence>
<dbReference type="OrthoDB" id="9803619at2"/>
<gene>
    <name evidence="2" type="ORF">ED312_17345</name>
</gene>
<name>A0A3N0E329_SINP1</name>
<dbReference type="GO" id="GO:0006203">
    <property type="term" value="P:dGTP catabolic process"/>
    <property type="evidence" value="ECO:0007669"/>
    <property type="project" value="TreeGrafter"/>
</dbReference>
<dbReference type="PANTHER" id="PTHR11373">
    <property type="entry name" value="DEOXYNUCLEOSIDE TRIPHOSPHATE TRIPHOSPHOHYDROLASE"/>
    <property type="match status" value="1"/>
</dbReference>
<dbReference type="GO" id="GO:0008832">
    <property type="term" value="F:dGTPase activity"/>
    <property type="evidence" value="ECO:0007669"/>
    <property type="project" value="TreeGrafter"/>
</dbReference>
<dbReference type="Pfam" id="PF01966">
    <property type="entry name" value="HD"/>
    <property type="match status" value="1"/>
</dbReference>
<comment type="caution">
    <text evidence="2">The sequence shown here is derived from an EMBL/GenBank/DDBJ whole genome shotgun (WGS) entry which is preliminary data.</text>
</comment>
<sequence>MNHTNKLKIFNDPIYGFITIPNTLVFDLIEHRYFQRLRRISQMGLSYLVYPGAHHTRFHHALGCMHLMQKAVQTLRFKKVDISEEEEEALLIAILLHDIGHGPFSHAMEHSIVNGVSHEQISLLFMEELNRTFNGSLTLAIQMFRGEYHRRFMHQLISSQFDIDRTDYLKRDSFYTGVAEGNINSERLITMLNVVDNELAIEEKGIYSVEKFLVARRLMYWQVYLHKTGLAAEQLLIRVLQRAKELVSEGVDLKASTALEYFLTNKVEIQHFDASVLDIFSRLDDYDIISAMKEWQFHDDFVLSRLCTMILNRDLLKIKYRKKPFPEKKLEKHIDLFKERYDVPEETARYFVFTGKVENLAYSMDKENIHILMKSGKISDVVKASDLLNLKALSRPVTKYYACYPKHS</sequence>
<dbReference type="InterPro" id="IPR050135">
    <property type="entry name" value="dGTPase-like"/>
</dbReference>
<evidence type="ECO:0000313" key="3">
    <source>
        <dbReference type="Proteomes" id="UP000267469"/>
    </source>
</evidence>
<dbReference type="InterPro" id="IPR006674">
    <property type="entry name" value="HD_domain"/>
</dbReference>
<dbReference type="CDD" id="cd00077">
    <property type="entry name" value="HDc"/>
    <property type="match status" value="1"/>
</dbReference>
<dbReference type="InterPro" id="IPR045509">
    <property type="entry name" value="HD_assoc_2"/>
</dbReference>
<dbReference type="SMART" id="SM00471">
    <property type="entry name" value="HDc"/>
    <property type="match status" value="1"/>
</dbReference>
<accession>A0A3N0E329</accession>
<dbReference type="Proteomes" id="UP000267469">
    <property type="component" value="Unassembled WGS sequence"/>
</dbReference>
<reference evidence="2 3" key="1">
    <citation type="submission" date="2018-10" db="EMBL/GenBank/DDBJ databases">
        <title>Sinomicrobium pectinilyticum sp. nov., a pectinase-producing bacterium isolated from alkaline and saline soil, and emended description of the genus Sinomicrobium.</title>
        <authorList>
            <person name="Cheng B."/>
            <person name="Li C."/>
            <person name="Lai Q."/>
            <person name="Du M."/>
            <person name="Shao Z."/>
            <person name="Xu P."/>
            <person name="Yang C."/>
        </authorList>
    </citation>
    <scope>NUCLEOTIDE SEQUENCE [LARGE SCALE GENOMIC DNA]</scope>
    <source>
        <strain evidence="2 3">5DNS001</strain>
    </source>
</reference>
<dbReference type="SUPFAM" id="SSF109604">
    <property type="entry name" value="HD-domain/PDEase-like"/>
    <property type="match status" value="1"/>
</dbReference>
<dbReference type="Gene3D" id="1.10.3210.10">
    <property type="entry name" value="Hypothetical protein af1432"/>
    <property type="match status" value="1"/>
</dbReference>
<keyword evidence="3" id="KW-1185">Reference proteome</keyword>
<dbReference type="Pfam" id="PF19276">
    <property type="entry name" value="HD_assoc_2"/>
    <property type="match status" value="1"/>
</dbReference>
<organism evidence="2 3">
    <name type="scientific">Sinomicrobium pectinilyticum</name>
    <dbReference type="NCBI Taxonomy" id="1084421"/>
    <lineage>
        <taxon>Bacteria</taxon>
        <taxon>Pseudomonadati</taxon>
        <taxon>Bacteroidota</taxon>
        <taxon>Flavobacteriia</taxon>
        <taxon>Flavobacteriales</taxon>
        <taxon>Flavobacteriaceae</taxon>
        <taxon>Sinomicrobium</taxon>
    </lineage>
</organism>
<dbReference type="PANTHER" id="PTHR11373:SF4">
    <property type="entry name" value="DEOXYNUCLEOSIDE TRIPHOSPHATE TRIPHOSPHOHYDROLASE SAMHD1"/>
    <property type="match status" value="1"/>
</dbReference>
<dbReference type="RefSeq" id="WP_123217292.1">
    <property type="nucleotide sequence ID" value="NZ_RJTM01000116.1"/>
</dbReference>
<dbReference type="EMBL" id="RJTM01000116">
    <property type="protein sequence ID" value="RNL82242.1"/>
    <property type="molecule type" value="Genomic_DNA"/>
</dbReference>